<evidence type="ECO:0000259" key="2">
    <source>
        <dbReference type="PROSITE" id="PS50943"/>
    </source>
</evidence>
<dbReference type="AlphaFoldDB" id="A0A5J4SSJ9"/>
<evidence type="ECO:0000256" key="1">
    <source>
        <dbReference type="SAM" id="Coils"/>
    </source>
</evidence>
<feature type="domain" description="HTH cro/C1-type" evidence="2">
    <location>
        <begin position="6"/>
        <end position="59"/>
    </location>
</feature>
<feature type="coiled-coil region" evidence="1">
    <location>
        <begin position="90"/>
        <end position="117"/>
    </location>
</feature>
<dbReference type="Gene3D" id="1.10.260.40">
    <property type="entry name" value="lambda repressor-like DNA-binding domains"/>
    <property type="match status" value="1"/>
</dbReference>
<dbReference type="PROSITE" id="PS50943">
    <property type="entry name" value="HTH_CROC1"/>
    <property type="match status" value="1"/>
</dbReference>
<accession>A0A5J4SSJ9</accession>
<dbReference type="SUPFAM" id="SSF47413">
    <property type="entry name" value="lambda repressor-like DNA-binding domains"/>
    <property type="match status" value="1"/>
</dbReference>
<sequence length="118" mass="12794">MNISKLQLIMNQRKINNSNLASLSGLSDVTISKILNGADAKISSVEKIAQALGLPVGYFFDEIDVVSGHLLSNNGGAASIYGDAKNIGKSVNKNKEIEHLKALLEEKERTIQILMNKQ</sequence>
<dbReference type="InterPro" id="IPR010982">
    <property type="entry name" value="Lambda_DNA-bd_dom_sf"/>
</dbReference>
<evidence type="ECO:0000313" key="3">
    <source>
        <dbReference type="EMBL" id="KAA6348230.1"/>
    </source>
</evidence>
<organism evidence="3">
    <name type="scientific">termite gut metagenome</name>
    <dbReference type="NCBI Taxonomy" id="433724"/>
    <lineage>
        <taxon>unclassified sequences</taxon>
        <taxon>metagenomes</taxon>
        <taxon>organismal metagenomes</taxon>
    </lineage>
</organism>
<dbReference type="EMBL" id="SNRY01000073">
    <property type="protein sequence ID" value="KAA6348230.1"/>
    <property type="molecule type" value="Genomic_DNA"/>
</dbReference>
<gene>
    <name evidence="3" type="ORF">EZS27_004298</name>
</gene>
<dbReference type="GO" id="GO:0003677">
    <property type="term" value="F:DNA binding"/>
    <property type="evidence" value="ECO:0007669"/>
    <property type="project" value="InterPro"/>
</dbReference>
<dbReference type="Pfam" id="PF01381">
    <property type="entry name" value="HTH_3"/>
    <property type="match status" value="1"/>
</dbReference>
<proteinExistence type="predicted"/>
<keyword evidence="1" id="KW-0175">Coiled coil</keyword>
<protein>
    <recommendedName>
        <fullName evidence="2">HTH cro/C1-type domain-containing protein</fullName>
    </recommendedName>
</protein>
<dbReference type="SMART" id="SM00530">
    <property type="entry name" value="HTH_XRE"/>
    <property type="match status" value="1"/>
</dbReference>
<reference evidence="3" key="1">
    <citation type="submission" date="2019-03" db="EMBL/GenBank/DDBJ databases">
        <title>Single cell metagenomics reveals metabolic interactions within the superorganism composed of flagellate Streblomastix strix and complex community of Bacteroidetes bacteria on its surface.</title>
        <authorList>
            <person name="Treitli S.C."/>
            <person name="Kolisko M."/>
            <person name="Husnik F."/>
            <person name="Keeling P."/>
            <person name="Hampl V."/>
        </authorList>
    </citation>
    <scope>NUCLEOTIDE SEQUENCE</scope>
    <source>
        <strain evidence="3">STM</strain>
    </source>
</reference>
<dbReference type="CDD" id="cd00093">
    <property type="entry name" value="HTH_XRE"/>
    <property type="match status" value="1"/>
</dbReference>
<comment type="caution">
    <text evidence="3">The sequence shown here is derived from an EMBL/GenBank/DDBJ whole genome shotgun (WGS) entry which is preliminary data.</text>
</comment>
<dbReference type="InterPro" id="IPR001387">
    <property type="entry name" value="Cro/C1-type_HTH"/>
</dbReference>
<name>A0A5J4SSJ9_9ZZZZ</name>